<dbReference type="GO" id="GO:0005737">
    <property type="term" value="C:cytoplasm"/>
    <property type="evidence" value="ECO:0007669"/>
    <property type="project" value="TreeGrafter"/>
</dbReference>
<evidence type="ECO:0000256" key="4">
    <source>
        <dbReference type="ARBA" id="ARBA00022679"/>
    </source>
</evidence>
<feature type="region of interest" description="Disordered" evidence="11">
    <location>
        <begin position="827"/>
        <end position="868"/>
    </location>
</feature>
<keyword evidence="4" id="KW-0808">Transferase</keyword>
<evidence type="ECO:0000256" key="11">
    <source>
        <dbReference type="SAM" id="MobiDB-lite"/>
    </source>
</evidence>
<feature type="region of interest" description="Disordered" evidence="11">
    <location>
        <begin position="574"/>
        <end position="600"/>
    </location>
</feature>
<feature type="compositionally biased region" description="Polar residues" evidence="11">
    <location>
        <begin position="574"/>
        <end position="585"/>
    </location>
</feature>
<keyword evidence="7 10" id="KW-0067">ATP-binding</keyword>
<dbReference type="AlphaFoldDB" id="A0AAN7WKJ6"/>
<comment type="catalytic activity">
    <reaction evidence="8">
        <text>L-threonyl-[protein] + ATP = O-phospho-L-threonyl-[protein] + ADP + H(+)</text>
        <dbReference type="Rhea" id="RHEA:46608"/>
        <dbReference type="Rhea" id="RHEA-COMP:11060"/>
        <dbReference type="Rhea" id="RHEA-COMP:11605"/>
        <dbReference type="ChEBI" id="CHEBI:15378"/>
        <dbReference type="ChEBI" id="CHEBI:30013"/>
        <dbReference type="ChEBI" id="CHEBI:30616"/>
        <dbReference type="ChEBI" id="CHEBI:61977"/>
        <dbReference type="ChEBI" id="CHEBI:456216"/>
        <dbReference type="EC" id="2.7.11.1"/>
    </reaction>
</comment>
<evidence type="ECO:0000256" key="3">
    <source>
        <dbReference type="ARBA" id="ARBA00022553"/>
    </source>
</evidence>
<sequence>MNCVMTISSQTRTEQNNIKAVIISSYNKLYSEFSTTELTEVGNYKILEQIGEGSFGKVYLALHKPTHQKVVIKTSSKNDPNIVREVFYHRQFTYPHITKLYEIIVTETKVWMVLEYCPNKELYDHLLKLKRIPNGECTKLFTQIVGAVYYAHSLNCVHRDLKLENILLDKNGNAKLTDFGFTRESIQKTTLETICGTTVYMAPELTERKNYDGFKIDIWALGVILYTMVCGVMPFDEDDETKTKWKIINEDPVFDDNLMSVNCKDLLMKLLSKDPVQRPSVKEILLHDFLQPYGALILEKTDKIISKQRKGSNNFNTKLEKKLLKRLKRLGYDTQAIKHSVFKKKCDSLSGLWFLLLAKEKKHEKRSYPKRSRSVLSVKRVLETSLSGGDTVNSHDDSIFKTSLEVTKVASIGKIITKKVDTGMSITQQLSGRKLSEPTMNPEKQLITTPERSISSTLITKTTRENDTLLKRKNIFKRMSDFFKNRKYDTNNRSINGHIPTNSPATHILGDSASVKNSVESIKSKISPNKKVNKVPGNLGNNIANLTINNKQQNEHYSDRIYIKEPEVKRFKSTVSSNISGHGSDNNNHNNNNNNYNDADFDILTSSPSFSNKKSSLAKLPSRPLSSISQLSNETYTSDYSTDGTMSIFQRTVTDSSKGLLYSNPSNNGVSLYSLSNSANGHSADKINSTGKTQSRFIGRNVSIRSETSSTSERSSKTDSFYDITTASMPIIADKRSTYCANSTKDSVLPRFGLAQQPWSIQRNYNTSRRNAFQRRGRTRKSVFLKGNSHDTESVIKEEEYISSSGGDETTPGAVPTVSPFSYFRESHNDISPKMSDTFEDKTETCSDKNNEDESNNEGLEEDTISARHIGSKKPAIINTIASGSYPGSDNAFPGFNLAKSSKFPNHVSANILPSDTEWSDGSITDSKYFVHCQGGKGVSGNEHEDNDSVHAADLEDNFSEEDFDVSRD</sequence>
<name>A0AAN7WKJ6_9SACH</name>
<dbReference type="PROSITE" id="PS50011">
    <property type="entry name" value="PROTEIN_KINASE_DOM"/>
    <property type="match status" value="1"/>
</dbReference>
<keyword evidence="3" id="KW-0597">Phosphoprotein</keyword>
<reference evidence="14" key="1">
    <citation type="submission" date="2023-07" db="EMBL/GenBank/DDBJ databases">
        <title>A draft genome of Kazachstania heterogenica Y-27499.</title>
        <authorList>
            <person name="Donic C."/>
            <person name="Kralova J.S."/>
            <person name="Fidel L."/>
            <person name="Ben-Dor S."/>
            <person name="Jung S."/>
        </authorList>
    </citation>
    <scope>NUCLEOTIDE SEQUENCE [LARGE SCALE GENOMIC DNA]</scope>
    <source>
        <strain evidence="14">Y27499</strain>
    </source>
</reference>
<gene>
    <name evidence="13" type="ORF">RI543_004612</name>
</gene>
<dbReference type="EC" id="2.7.11.1" evidence="1"/>
<feature type="compositionally biased region" description="Acidic residues" evidence="11">
    <location>
        <begin position="853"/>
        <end position="864"/>
    </location>
</feature>
<keyword evidence="5 10" id="KW-0547">Nucleotide-binding</keyword>
<feature type="compositionally biased region" description="Basic and acidic residues" evidence="11">
    <location>
        <begin position="827"/>
        <end position="852"/>
    </location>
</feature>
<dbReference type="SMART" id="SM00220">
    <property type="entry name" value="S_TKc"/>
    <property type="match status" value="1"/>
</dbReference>
<comment type="caution">
    <text evidence="13">The sequence shown here is derived from an EMBL/GenBank/DDBJ whole genome shotgun (WGS) entry which is preliminary data.</text>
</comment>
<dbReference type="Proteomes" id="UP001306508">
    <property type="component" value="Unassembled WGS sequence"/>
</dbReference>
<dbReference type="GO" id="GO:0004674">
    <property type="term" value="F:protein serine/threonine kinase activity"/>
    <property type="evidence" value="ECO:0007669"/>
    <property type="project" value="UniProtKB-KW"/>
</dbReference>
<evidence type="ECO:0000256" key="8">
    <source>
        <dbReference type="ARBA" id="ARBA00047899"/>
    </source>
</evidence>
<feature type="compositionally biased region" description="Low complexity" evidence="11">
    <location>
        <begin position="586"/>
        <end position="597"/>
    </location>
</feature>
<evidence type="ECO:0000256" key="1">
    <source>
        <dbReference type="ARBA" id="ARBA00012513"/>
    </source>
</evidence>
<dbReference type="PANTHER" id="PTHR24346">
    <property type="entry name" value="MAP/MICROTUBULE AFFINITY-REGULATING KINASE"/>
    <property type="match status" value="1"/>
</dbReference>
<dbReference type="FunFam" id="1.10.510.10:FF:000650">
    <property type="entry name" value="Serine/threonine-protein kinase ppk16"/>
    <property type="match status" value="1"/>
</dbReference>
<dbReference type="EMBL" id="JAWIZZ010000056">
    <property type="protein sequence ID" value="KAK5774078.1"/>
    <property type="molecule type" value="Genomic_DNA"/>
</dbReference>
<dbReference type="GO" id="GO:0005524">
    <property type="term" value="F:ATP binding"/>
    <property type="evidence" value="ECO:0007669"/>
    <property type="project" value="UniProtKB-UniRule"/>
</dbReference>
<evidence type="ECO:0000256" key="6">
    <source>
        <dbReference type="ARBA" id="ARBA00022777"/>
    </source>
</evidence>
<feature type="domain" description="Protein kinase" evidence="12">
    <location>
        <begin position="44"/>
        <end position="290"/>
    </location>
</feature>
<dbReference type="PROSITE" id="PS00107">
    <property type="entry name" value="PROTEIN_KINASE_ATP"/>
    <property type="match status" value="1"/>
</dbReference>
<dbReference type="PROSITE" id="PS00108">
    <property type="entry name" value="PROTEIN_KINASE_ST"/>
    <property type="match status" value="1"/>
</dbReference>
<dbReference type="GO" id="GO:0035556">
    <property type="term" value="P:intracellular signal transduction"/>
    <property type="evidence" value="ECO:0007669"/>
    <property type="project" value="TreeGrafter"/>
</dbReference>
<keyword evidence="14" id="KW-1185">Reference proteome</keyword>
<evidence type="ECO:0000256" key="10">
    <source>
        <dbReference type="PROSITE-ProRule" id="PRU10141"/>
    </source>
</evidence>
<evidence type="ECO:0000313" key="14">
    <source>
        <dbReference type="Proteomes" id="UP001306508"/>
    </source>
</evidence>
<proteinExistence type="predicted"/>
<dbReference type="Pfam" id="PF00069">
    <property type="entry name" value="Pkinase"/>
    <property type="match status" value="1"/>
</dbReference>
<dbReference type="SUPFAM" id="SSF56112">
    <property type="entry name" value="Protein kinase-like (PK-like)"/>
    <property type="match status" value="1"/>
</dbReference>
<feature type="region of interest" description="Disordered" evidence="11">
    <location>
        <begin position="935"/>
        <end position="969"/>
    </location>
</feature>
<dbReference type="InterPro" id="IPR017441">
    <property type="entry name" value="Protein_kinase_ATP_BS"/>
</dbReference>
<accession>A0AAN7WKJ6</accession>
<dbReference type="InterPro" id="IPR011009">
    <property type="entry name" value="Kinase-like_dom_sf"/>
</dbReference>
<keyword evidence="2" id="KW-0723">Serine/threonine-protein kinase</keyword>
<evidence type="ECO:0000256" key="7">
    <source>
        <dbReference type="ARBA" id="ARBA00022840"/>
    </source>
</evidence>
<evidence type="ECO:0000256" key="2">
    <source>
        <dbReference type="ARBA" id="ARBA00022527"/>
    </source>
</evidence>
<comment type="catalytic activity">
    <reaction evidence="9">
        <text>L-seryl-[protein] + ATP = O-phospho-L-seryl-[protein] + ADP + H(+)</text>
        <dbReference type="Rhea" id="RHEA:17989"/>
        <dbReference type="Rhea" id="RHEA-COMP:9863"/>
        <dbReference type="Rhea" id="RHEA-COMP:11604"/>
        <dbReference type="ChEBI" id="CHEBI:15378"/>
        <dbReference type="ChEBI" id="CHEBI:29999"/>
        <dbReference type="ChEBI" id="CHEBI:30616"/>
        <dbReference type="ChEBI" id="CHEBI:83421"/>
        <dbReference type="ChEBI" id="CHEBI:456216"/>
        <dbReference type="EC" id="2.7.11.1"/>
    </reaction>
</comment>
<feature type="binding site" evidence="10">
    <location>
        <position position="73"/>
    </location>
    <ligand>
        <name>ATP</name>
        <dbReference type="ChEBI" id="CHEBI:30616"/>
    </ligand>
</feature>
<feature type="compositionally biased region" description="Basic and acidic residues" evidence="11">
    <location>
        <begin position="942"/>
        <end position="954"/>
    </location>
</feature>
<dbReference type="PANTHER" id="PTHR24346:SF110">
    <property type="entry name" value="NON-SPECIFIC SERINE_THREONINE PROTEIN KINASE"/>
    <property type="match status" value="1"/>
</dbReference>
<protein>
    <recommendedName>
        <fullName evidence="1">non-specific serine/threonine protein kinase</fullName>
        <ecNumber evidence="1">2.7.11.1</ecNumber>
    </recommendedName>
</protein>
<evidence type="ECO:0000256" key="5">
    <source>
        <dbReference type="ARBA" id="ARBA00022741"/>
    </source>
</evidence>
<dbReference type="CDD" id="cd14003">
    <property type="entry name" value="STKc_AMPK-like"/>
    <property type="match status" value="1"/>
</dbReference>
<evidence type="ECO:0000256" key="9">
    <source>
        <dbReference type="ARBA" id="ARBA00048679"/>
    </source>
</evidence>
<dbReference type="Gene3D" id="1.10.510.10">
    <property type="entry name" value="Transferase(Phosphotransferase) domain 1"/>
    <property type="match status" value="1"/>
</dbReference>
<dbReference type="InterPro" id="IPR008271">
    <property type="entry name" value="Ser/Thr_kinase_AS"/>
</dbReference>
<keyword evidence="6" id="KW-0418">Kinase</keyword>
<evidence type="ECO:0000313" key="13">
    <source>
        <dbReference type="EMBL" id="KAK5774078.1"/>
    </source>
</evidence>
<feature type="compositionally biased region" description="Acidic residues" evidence="11">
    <location>
        <begin position="955"/>
        <end position="969"/>
    </location>
</feature>
<dbReference type="InterPro" id="IPR000719">
    <property type="entry name" value="Prot_kinase_dom"/>
</dbReference>
<evidence type="ECO:0000259" key="12">
    <source>
        <dbReference type="PROSITE" id="PS50011"/>
    </source>
</evidence>
<organism evidence="13 14">
    <name type="scientific">Arxiozyma heterogenica</name>
    <dbReference type="NCBI Taxonomy" id="278026"/>
    <lineage>
        <taxon>Eukaryota</taxon>
        <taxon>Fungi</taxon>
        <taxon>Dikarya</taxon>
        <taxon>Ascomycota</taxon>
        <taxon>Saccharomycotina</taxon>
        <taxon>Saccharomycetes</taxon>
        <taxon>Saccharomycetales</taxon>
        <taxon>Saccharomycetaceae</taxon>
        <taxon>Arxiozyma</taxon>
    </lineage>
</organism>